<evidence type="ECO:0000313" key="3">
    <source>
        <dbReference type="Proteomes" id="UP001166304"/>
    </source>
</evidence>
<evidence type="ECO:0000256" key="1">
    <source>
        <dbReference type="SAM" id="MobiDB-lite"/>
    </source>
</evidence>
<name>A0AA41FZ11_9EURY</name>
<dbReference type="EMBL" id="JAHQXE010000001">
    <property type="protein sequence ID" value="MBV0900406.1"/>
    <property type="molecule type" value="Genomic_DNA"/>
</dbReference>
<evidence type="ECO:0008006" key="4">
    <source>
        <dbReference type="Google" id="ProtNLM"/>
    </source>
</evidence>
<gene>
    <name evidence="2" type="ORF">KTS37_01270</name>
</gene>
<organism evidence="2 3">
    <name type="scientific">Haloarcula salina</name>
    <dbReference type="NCBI Taxonomy" id="1429914"/>
    <lineage>
        <taxon>Archaea</taxon>
        <taxon>Methanobacteriati</taxon>
        <taxon>Methanobacteriota</taxon>
        <taxon>Stenosarchaea group</taxon>
        <taxon>Halobacteria</taxon>
        <taxon>Halobacteriales</taxon>
        <taxon>Haloarculaceae</taxon>
        <taxon>Haloarcula</taxon>
    </lineage>
</organism>
<dbReference type="SUPFAM" id="SSF53448">
    <property type="entry name" value="Nucleotide-diphospho-sugar transferases"/>
    <property type="match status" value="1"/>
</dbReference>
<dbReference type="InterPro" id="IPR029044">
    <property type="entry name" value="Nucleotide-diphossugar_trans"/>
</dbReference>
<evidence type="ECO:0000313" key="2">
    <source>
        <dbReference type="EMBL" id="MBV0900406.1"/>
    </source>
</evidence>
<feature type="region of interest" description="Disordered" evidence="1">
    <location>
        <begin position="1"/>
        <end position="34"/>
    </location>
</feature>
<comment type="caution">
    <text evidence="2">The sequence shown here is derived from an EMBL/GenBank/DDBJ whole genome shotgun (WGS) entry which is preliminary data.</text>
</comment>
<accession>A0AA41FZ11</accession>
<protein>
    <recommendedName>
        <fullName evidence="4">Glycosyltransferase family 2 protein</fullName>
    </recommendedName>
</protein>
<dbReference type="RefSeq" id="WP_162412292.1">
    <property type="nucleotide sequence ID" value="NZ_JAHQXE010000001.1"/>
</dbReference>
<feature type="compositionally biased region" description="Basic and acidic residues" evidence="1">
    <location>
        <begin position="1"/>
        <end position="11"/>
    </location>
</feature>
<keyword evidence="3" id="KW-1185">Reference proteome</keyword>
<proteinExistence type="predicted"/>
<dbReference type="Proteomes" id="UP001166304">
    <property type="component" value="Unassembled WGS sequence"/>
</dbReference>
<reference evidence="2" key="1">
    <citation type="submission" date="2021-06" db="EMBL/GenBank/DDBJ databases">
        <title>New haloarchaea isolates fom saline soil.</title>
        <authorList>
            <person name="Duran-Viseras A."/>
            <person name="Sanchez-Porro C.S."/>
            <person name="Ventosa A."/>
        </authorList>
    </citation>
    <scope>NUCLEOTIDE SEQUENCE</scope>
    <source>
        <strain evidence="2">JCM 18369</strain>
    </source>
</reference>
<sequence>MIDKDNNRTDRVSSNSDIASGSIEGHVSTDDQNKKEFTLDKPIALFIYNRPSHTDQVLNRIKQVKPPKLLVVADGPKNKSDQEMCRQTRQLISQRECQFPVEKNFASTNLGLPDRFTTGLDWVFDKVPEAIILEDDIIPEPSFFRFCQVLLDRFRDDNRVMEITGRNQLERWKSGEYDYHFSYYGGIWGWATWREDWEKYEQEISLWNDTTVKNRIRDVIADEDQFRYLQRIYDMTQSDEINSWAYRWGFARHINNGLSVVPSKNLVKNIGFGEGATNTTSTSNGFANKETYEMSFPLTHPPFVAPDREYDRRFHELRQTRSKPRRILDALLDTTGIKKL</sequence>
<dbReference type="Gene3D" id="3.90.550.10">
    <property type="entry name" value="Spore Coat Polysaccharide Biosynthesis Protein SpsA, Chain A"/>
    <property type="match status" value="1"/>
</dbReference>
<dbReference type="AlphaFoldDB" id="A0AA41FZ11"/>